<keyword evidence="2" id="KW-0472">Membrane</keyword>
<feature type="transmembrane region" description="Helical" evidence="2">
    <location>
        <begin position="238"/>
        <end position="256"/>
    </location>
</feature>
<feature type="region of interest" description="Disordered" evidence="1">
    <location>
        <begin position="537"/>
        <end position="564"/>
    </location>
</feature>
<keyword evidence="3" id="KW-0732">Signal</keyword>
<dbReference type="Pfam" id="PF20990">
    <property type="entry name" value="DUF2207_C"/>
    <property type="match status" value="1"/>
</dbReference>
<feature type="transmembrane region" description="Helical" evidence="2">
    <location>
        <begin position="421"/>
        <end position="439"/>
    </location>
</feature>
<feature type="chain" id="PRO_5013359118" evidence="3">
    <location>
        <begin position="20"/>
        <end position="564"/>
    </location>
</feature>
<feature type="domain" description="DUF2207" evidence="4">
    <location>
        <begin position="24"/>
        <end position="188"/>
    </location>
</feature>
<dbReference type="RefSeq" id="WP_072861495.1">
    <property type="nucleotide sequence ID" value="NZ_FQUX01000002.1"/>
</dbReference>
<dbReference type="EMBL" id="FQUX01000002">
    <property type="protein sequence ID" value="SHF13189.1"/>
    <property type="molecule type" value="Genomic_DNA"/>
</dbReference>
<sequence length="564" mass="63831">MKNSYYLLLLLLTLNTGLAQDFTVKNYTVDITVHKEGYFDVVENYDLNFEIPKHGIYRTIQTKYDLVDSEGNESTRKIRISKIKVPDYKFEAPFDFVQKMQDQMEIKIGDKDITLVGPQHYEIKYRVHNAFLFEDSQIRFYWNIKPEDWLAEFHQVSFTIGLPENVFPSKENSFVYAGDRGTSTTTTEMQLYYANNEFSGTSKAGFVSHPGQSVTVLINLPLGSVKEEKPFWPFWDNYGWVFLIGIMLFAFFRVWWKFGKDQRVIAATSYYPPDSLDPAMVGFLINDKDDNSDLIALIPYWGSKGLIRLEEIPKKGLFGSKDTKIIRLQSLPLDSPSYELEIFKGLFGDNNNVVGTEVLVSSLKDTFYTKMIKARSQLKESAQPYYEAESKKMQGIMYVALIALAIGLTMVGLFFWGPLAAVAIVVFCVILIFVNRFMVKKNAKGNELLSELKGFKRFIKVAEENRLKMLLRDDPHYFENTLGYALAFGLFVQWAKKFRDLNIPPPDWYTSTSSSSLTMNQFSKSFSHAMASTKSNMVSSPSSSGSSGGGSSGGGFGGGGGGSW</sequence>
<evidence type="ECO:0000256" key="2">
    <source>
        <dbReference type="SAM" id="Phobius"/>
    </source>
</evidence>
<dbReference type="AlphaFoldDB" id="A0A1M4Z556"/>
<evidence type="ECO:0000256" key="3">
    <source>
        <dbReference type="SAM" id="SignalP"/>
    </source>
</evidence>
<evidence type="ECO:0000256" key="1">
    <source>
        <dbReference type="SAM" id="MobiDB-lite"/>
    </source>
</evidence>
<feature type="compositionally biased region" description="Gly residues" evidence="1">
    <location>
        <begin position="546"/>
        <end position="564"/>
    </location>
</feature>
<dbReference type="Proteomes" id="UP000184406">
    <property type="component" value="Unassembled WGS sequence"/>
</dbReference>
<keyword evidence="2" id="KW-1133">Transmembrane helix</keyword>
<name>A0A1M4Z556_9FLAO</name>
<organism evidence="6 7">
    <name type="scientific">Arenibacter palladensis</name>
    <dbReference type="NCBI Taxonomy" id="237373"/>
    <lineage>
        <taxon>Bacteria</taxon>
        <taxon>Pseudomonadati</taxon>
        <taxon>Bacteroidota</taxon>
        <taxon>Flavobacteriia</taxon>
        <taxon>Flavobacteriales</taxon>
        <taxon>Flavobacteriaceae</taxon>
        <taxon>Arenibacter</taxon>
    </lineage>
</organism>
<evidence type="ECO:0000259" key="5">
    <source>
        <dbReference type="Pfam" id="PF20990"/>
    </source>
</evidence>
<protein>
    <submittedName>
        <fullName evidence="6">Predicted membrane protein</fullName>
    </submittedName>
</protein>
<evidence type="ECO:0000259" key="4">
    <source>
        <dbReference type="Pfam" id="PF09972"/>
    </source>
</evidence>
<accession>A0A1M4Z556</accession>
<keyword evidence="2" id="KW-0812">Transmembrane</keyword>
<dbReference type="InterPro" id="IPR048389">
    <property type="entry name" value="YciQ-like_C"/>
</dbReference>
<gene>
    <name evidence="6" type="ORF">SAMN03080594_102699</name>
</gene>
<evidence type="ECO:0000313" key="6">
    <source>
        <dbReference type="EMBL" id="SHF13189.1"/>
    </source>
</evidence>
<dbReference type="OrthoDB" id="9767603at2"/>
<keyword evidence="7" id="KW-1185">Reference proteome</keyword>
<proteinExistence type="predicted"/>
<feature type="domain" description="Predicted membrane protein YciQ-like C-terminal" evidence="5">
    <location>
        <begin position="270"/>
        <end position="498"/>
    </location>
</feature>
<feature type="signal peptide" evidence="3">
    <location>
        <begin position="1"/>
        <end position="19"/>
    </location>
</feature>
<evidence type="ECO:0000313" key="7">
    <source>
        <dbReference type="Proteomes" id="UP000184406"/>
    </source>
</evidence>
<dbReference type="Pfam" id="PF09972">
    <property type="entry name" value="DUF2207"/>
    <property type="match status" value="1"/>
</dbReference>
<feature type="transmembrane region" description="Helical" evidence="2">
    <location>
        <begin position="395"/>
        <end position="415"/>
    </location>
</feature>
<dbReference type="InterPro" id="IPR018702">
    <property type="entry name" value="DUF2207"/>
</dbReference>
<reference evidence="7" key="1">
    <citation type="submission" date="2016-11" db="EMBL/GenBank/DDBJ databases">
        <authorList>
            <person name="Varghese N."/>
            <person name="Submissions S."/>
        </authorList>
    </citation>
    <scope>NUCLEOTIDE SEQUENCE [LARGE SCALE GENOMIC DNA]</scope>
    <source>
        <strain evidence="7">DSM 17539</strain>
    </source>
</reference>